<evidence type="ECO:0000313" key="2">
    <source>
        <dbReference type="Proteomes" id="UP000245391"/>
    </source>
</evidence>
<organism evidence="1 2">
    <name type="scientific">Pedobacter paludis</name>
    <dbReference type="NCBI Taxonomy" id="2203212"/>
    <lineage>
        <taxon>Bacteria</taxon>
        <taxon>Pseudomonadati</taxon>
        <taxon>Bacteroidota</taxon>
        <taxon>Sphingobacteriia</taxon>
        <taxon>Sphingobacteriales</taxon>
        <taxon>Sphingobacteriaceae</taxon>
        <taxon>Pedobacter</taxon>
    </lineage>
</organism>
<name>A0A317F0L2_9SPHI</name>
<keyword evidence="2" id="KW-1185">Reference proteome</keyword>
<comment type="caution">
    <text evidence="1">The sequence shown here is derived from an EMBL/GenBank/DDBJ whole genome shotgun (WGS) entry which is preliminary data.</text>
</comment>
<sequence length="143" mass="15666">MEQLTGTIVAVHPELTTDPVSRQGQIGMVVAADLKNDTISVGFGSPELGHYSSDALLVLKEKNQLYQDALLGHKELGPEVFKQMLFVNMIQDNRPDHKNMVQAMEMAISSETMMKASTVSLESMLALDISNANELGQHARIGR</sequence>
<evidence type="ECO:0000313" key="1">
    <source>
        <dbReference type="EMBL" id="PWS32674.1"/>
    </source>
</evidence>
<gene>
    <name evidence="1" type="ORF">DF947_06275</name>
</gene>
<protein>
    <submittedName>
        <fullName evidence="1">Uncharacterized protein</fullName>
    </submittedName>
</protein>
<accession>A0A317F0L2</accession>
<reference evidence="2" key="1">
    <citation type="submission" date="2018-05" db="EMBL/GenBank/DDBJ databases">
        <title>Pedobacter paludis sp. nov., isolated from wetland soil.</title>
        <authorList>
            <person name="Zhang Y."/>
        </authorList>
    </citation>
    <scope>NUCLEOTIDE SEQUENCE [LARGE SCALE GENOMIC DNA]</scope>
    <source>
        <strain evidence="2">R-8</strain>
    </source>
</reference>
<dbReference type="AlphaFoldDB" id="A0A317F0L2"/>
<dbReference type="RefSeq" id="WP_109928846.1">
    <property type="nucleotide sequence ID" value="NZ_QGNY01000002.1"/>
</dbReference>
<dbReference type="EMBL" id="QGNY01000002">
    <property type="protein sequence ID" value="PWS32674.1"/>
    <property type="molecule type" value="Genomic_DNA"/>
</dbReference>
<dbReference type="OrthoDB" id="710556at2"/>
<dbReference type="Proteomes" id="UP000245391">
    <property type="component" value="Unassembled WGS sequence"/>
</dbReference>
<proteinExistence type="predicted"/>